<reference evidence="2 3" key="1">
    <citation type="submission" date="2020-08" db="EMBL/GenBank/DDBJ databases">
        <authorList>
            <person name="Liu C."/>
            <person name="Sun Q."/>
        </authorList>
    </citation>
    <scope>NUCLEOTIDE SEQUENCE [LARGE SCALE GENOMIC DNA]</scope>
    <source>
        <strain evidence="2 3">NSJ-8</strain>
    </source>
</reference>
<evidence type="ECO:0000259" key="1">
    <source>
        <dbReference type="Pfam" id="PF00144"/>
    </source>
</evidence>
<evidence type="ECO:0000313" key="3">
    <source>
        <dbReference type="Proteomes" id="UP000515981"/>
    </source>
</evidence>
<dbReference type="Pfam" id="PF00144">
    <property type="entry name" value="Beta-lactamase"/>
    <property type="match status" value="1"/>
</dbReference>
<protein>
    <submittedName>
        <fullName evidence="2">Beta-lactamase family protein</fullName>
    </submittedName>
</protein>
<sequence>MAAKMRELTEQNMQEFVKEVEKRKIPLHSVLIAQHGNLLYEKYYAPYCRNKLQRMFSVTKSFTSLAIGLLEQEGKISLQDSICGYFPEYLPGRVHPWLAEMTIENMLKMQTCYNMTTYNKTSTTENWVRSFFQTEPTHRPGTLFMYDTSSSHVLCALVEKLTGEKMLDYLKEKLLRQIGFSEESYIIEDPFGTSMGGSGLMATPEDLLRTGCMLLKQEKDSYAARATEPRTATQLDGDDRWYGYQFWIPMEGTFAMLGLGGQIMLAVPEMDLVVVTTADTQGMGGAEQMILAAVREVLLKDCFPENDVEKTTLPVLRTVFEGKPCADFGKKYPLLRNRYGFTWCGVTFSEANQKGVLSYEIEGRECQLPFGIGHLEEGEFPIYKEKCASSGAWIDQHTLFIFCWLIGESVASIRFRLYFSEDGLTIHMNKTEETKYNEYMGFLNS</sequence>
<gene>
    <name evidence="2" type="ORF">H9Q77_15820</name>
</gene>
<dbReference type="Gene3D" id="3.40.710.10">
    <property type="entry name" value="DD-peptidase/beta-lactamase superfamily"/>
    <property type="match status" value="1"/>
</dbReference>
<proteinExistence type="predicted"/>
<dbReference type="PANTHER" id="PTHR43283">
    <property type="entry name" value="BETA-LACTAMASE-RELATED"/>
    <property type="match status" value="1"/>
</dbReference>
<dbReference type="AlphaFoldDB" id="A0A7G9FVA0"/>
<accession>A0A7G9FVA0</accession>
<feature type="domain" description="Beta-lactamase-related" evidence="1">
    <location>
        <begin position="16"/>
        <end position="292"/>
    </location>
</feature>
<dbReference type="PANTHER" id="PTHR43283:SF7">
    <property type="entry name" value="BETA-LACTAMASE-RELATED DOMAIN-CONTAINING PROTEIN"/>
    <property type="match status" value="1"/>
</dbReference>
<dbReference type="Proteomes" id="UP000515981">
    <property type="component" value="Chromosome"/>
</dbReference>
<dbReference type="InterPro" id="IPR050789">
    <property type="entry name" value="Diverse_Enzym_Activities"/>
</dbReference>
<dbReference type="InterPro" id="IPR001466">
    <property type="entry name" value="Beta-lactam-related"/>
</dbReference>
<evidence type="ECO:0000313" key="2">
    <source>
        <dbReference type="EMBL" id="QNM02482.1"/>
    </source>
</evidence>
<dbReference type="KEGG" id="ssun:H9Q77_15820"/>
<dbReference type="RefSeq" id="WP_249326193.1">
    <property type="nucleotide sequence ID" value="NZ_CP060633.1"/>
</dbReference>
<name>A0A7G9FVA0_9FIRM</name>
<dbReference type="SUPFAM" id="SSF56601">
    <property type="entry name" value="beta-lactamase/transpeptidase-like"/>
    <property type="match status" value="1"/>
</dbReference>
<dbReference type="EMBL" id="CP060633">
    <property type="protein sequence ID" value="QNM02482.1"/>
    <property type="molecule type" value="Genomic_DNA"/>
</dbReference>
<organism evidence="2 3">
    <name type="scientific">Simiaoa sunii</name>
    <dbReference type="NCBI Taxonomy" id="2763672"/>
    <lineage>
        <taxon>Bacteria</taxon>
        <taxon>Bacillati</taxon>
        <taxon>Bacillota</taxon>
        <taxon>Clostridia</taxon>
        <taxon>Lachnospirales</taxon>
        <taxon>Lachnospiraceae</taxon>
        <taxon>Simiaoa</taxon>
    </lineage>
</organism>
<dbReference type="InterPro" id="IPR012338">
    <property type="entry name" value="Beta-lactam/transpept-like"/>
</dbReference>
<keyword evidence="3" id="KW-1185">Reference proteome</keyword>